<evidence type="ECO:0000256" key="3">
    <source>
        <dbReference type="ARBA" id="ARBA00022692"/>
    </source>
</evidence>
<keyword evidence="10" id="KW-1185">Reference proteome</keyword>
<dbReference type="InterPro" id="IPR018107">
    <property type="entry name" value="Na-dicarboxylate_symporter_CS"/>
</dbReference>
<reference evidence="9" key="2">
    <citation type="submission" date="2025-09" db="UniProtKB">
        <authorList>
            <consortium name="Ensembl"/>
        </authorList>
    </citation>
    <scope>IDENTIFICATION</scope>
</reference>
<dbReference type="PROSITE" id="PS00714">
    <property type="entry name" value="NA_DICARBOXYL_SYMP_2"/>
    <property type="match status" value="1"/>
</dbReference>
<dbReference type="InterPro" id="IPR036458">
    <property type="entry name" value="Na:dicarbo_symporter_sf"/>
</dbReference>
<dbReference type="GO" id="GO:0015501">
    <property type="term" value="F:glutamate:sodium symporter activity"/>
    <property type="evidence" value="ECO:0007669"/>
    <property type="project" value="TreeGrafter"/>
</dbReference>
<dbReference type="Ensembl" id="ENSPSTT00000012890.1">
    <property type="protein sequence ID" value="ENSPSTP00000012291.1"/>
    <property type="gene ID" value="ENSPSTG00000008646.1"/>
</dbReference>
<keyword evidence="7" id="KW-0325">Glycoprotein</keyword>
<evidence type="ECO:0000256" key="7">
    <source>
        <dbReference type="ARBA" id="ARBA00023180"/>
    </source>
</evidence>
<keyword evidence="3 8" id="KW-0812">Transmembrane</keyword>
<evidence type="ECO:0000313" key="10">
    <source>
        <dbReference type="Proteomes" id="UP000694428"/>
    </source>
</evidence>
<keyword evidence="4 8" id="KW-0769">Symport</keyword>
<evidence type="ECO:0000256" key="5">
    <source>
        <dbReference type="ARBA" id="ARBA00022989"/>
    </source>
</evidence>
<keyword evidence="6 8" id="KW-0472">Membrane</keyword>
<dbReference type="PANTHER" id="PTHR11958:SF22">
    <property type="entry name" value="EXCITATORY AMINO ACID TRANSPORTER 5"/>
    <property type="match status" value="1"/>
</dbReference>
<name>A0A8C9FE99_PAVCR</name>
<dbReference type="Proteomes" id="UP000694428">
    <property type="component" value="Unplaced"/>
</dbReference>
<evidence type="ECO:0000256" key="6">
    <source>
        <dbReference type="ARBA" id="ARBA00023136"/>
    </source>
</evidence>
<evidence type="ECO:0000256" key="8">
    <source>
        <dbReference type="RuleBase" id="RU361216"/>
    </source>
</evidence>
<organism evidence="9 10">
    <name type="scientific">Pavo cristatus</name>
    <name type="common">Indian peafowl</name>
    <name type="synonym">Blue peafowl</name>
    <dbReference type="NCBI Taxonomy" id="9049"/>
    <lineage>
        <taxon>Eukaryota</taxon>
        <taxon>Metazoa</taxon>
        <taxon>Chordata</taxon>
        <taxon>Craniata</taxon>
        <taxon>Vertebrata</taxon>
        <taxon>Euteleostomi</taxon>
        <taxon>Archelosauria</taxon>
        <taxon>Archosauria</taxon>
        <taxon>Dinosauria</taxon>
        <taxon>Saurischia</taxon>
        <taxon>Theropoda</taxon>
        <taxon>Coelurosauria</taxon>
        <taxon>Aves</taxon>
        <taxon>Neognathae</taxon>
        <taxon>Galloanserae</taxon>
        <taxon>Galliformes</taxon>
        <taxon>Phasianidae</taxon>
        <taxon>Phasianinae</taxon>
        <taxon>Pavo</taxon>
    </lineage>
</organism>
<accession>A0A8C9FE99</accession>
<dbReference type="InterPro" id="IPR050746">
    <property type="entry name" value="DAACS"/>
</dbReference>
<dbReference type="GO" id="GO:0015175">
    <property type="term" value="F:neutral L-amino acid transmembrane transporter activity"/>
    <property type="evidence" value="ECO:0007669"/>
    <property type="project" value="TreeGrafter"/>
</dbReference>
<evidence type="ECO:0000256" key="4">
    <source>
        <dbReference type="ARBA" id="ARBA00022847"/>
    </source>
</evidence>
<comment type="similarity">
    <text evidence="8">Belongs to the dicarboxylate/amino acid:cation symporter (DAACS) (TC 2.A.23) family.</text>
</comment>
<protein>
    <recommendedName>
        <fullName evidence="8">Amino acid transporter</fullName>
    </recommendedName>
</protein>
<proteinExistence type="inferred from homology"/>
<evidence type="ECO:0000256" key="2">
    <source>
        <dbReference type="ARBA" id="ARBA00022448"/>
    </source>
</evidence>
<comment type="subcellular location">
    <subcellularLocation>
        <location evidence="1 8">Membrane</location>
        <topology evidence="1 8">Multi-pass membrane protein</topology>
    </subcellularLocation>
</comment>
<reference evidence="9" key="1">
    <citation type="submission" date="2025-08" db="UniProtKB">
        <authorList>
            <consortium name="Ensembl"/>
        </authorList>
    </citation>
    <scope>IDENTIFICATION</scope>
</reference>
<keyword evidence="2 8" id="KW-0813">Transport</keyword>
<dbReference type="PANTHER" id="PTHR11958">
    <property type="entry name" value="SODIUM/DICARBOXYLATE SYMPORTER-RELATED"/>
    <property type="match status" value="1"/>
</dbReference>
<dbReference type="InterPro" id="IPR001991">
    <property type="entry name" value="Na-dicarboxylate_symporter"/>
</dbReference>
<dbReference type="GO" id="GO:0005886">
    <property type="term" value="C:plasma membrane"/>
    <property type="evidence" value="ECO:0007669"/>
    <property type="project" value="TreeGrafter"/>
</dbReference>
<dbReference type="SUPFAM" id="SSF118215">
    <property type="entry name" value="Proton glutamate symport protein"/>
    <property type="match status" value="1"/>
</dbReference>
<evidence type="ECO:0000256" key="1">
    <source>
        <dbReference type="ARBA" id="ARBA00004141"/>
    </source>
</evidence>
<dbReference type="PRINTS" id="PR00173">
    <property type="entry name" value="EDTRNSPORT"/>
</dbReference>
<dbReference type="AlphaFoldDB" id="A0A8C9FE99"/>
<comment type="caution">
    <text evidence="8">Lacks conserved residue(s) required for the propagation of feature annotation.</text>
</comment>
<feature type="transmembrane region" description="Helical" evidence="8">
    <location>
        <begin position="85"/>
        <end position="107"/>
    </location>
</feature>
<keyword evidence="5 8" id="KW-1133">Transmembrane helix</keyword>
<dbReference type="Gene3D" id="1.10.3860.10">
    <property type="entry name" value="Sodium:dicarboxylate symporter"/>
    <property type="match status" value="2"/>
</dbReference>
<sequence>MAVALDAILARIKDVCKRNGLLILSVLSVTIGCLLGFFLRTRRLSQQFSWTYFPGAMYFVFSFHSLMSGLAALDAKTSSRLGIITVTYYLWTTFVAVIVGIIMVSIIHPGGAAQKESTEEGGKPIMSSADALLDLIRNMFPANLVEATFKQYRTKSIPIVKANKASSESTTHRIIIYGVQDENGSNVQNFALDITPPPEVIYKSEPGTSDGMNVLGIVIFSATMGIMLGRMGNSGVPLVSFCQCLNESVMKIVAVAKNPIVFIRGILQALLIALATSSSSATLPITFKCLLENNHVDRRIARFVLPVGATINMDGTALYEAVAAIFIAQVNNYELDFGQIITISITATAASIGAAGIPQAGLVTMVIVLTSVGLPTDDITLIIAVDWALDRFRTMINVLGDALAAGIMAHICRKEFIKDGDEVPLICETKPLNIHPIVAYQRNGCVKTMNEPRGPETAKELEQHIPVQVEQEESPVENHTKKSNSKDHCTIEINELETNV</sequence>
<feature type="transmembrane region" description="Helical" evidence="8">
    <location>
        <begin position="21"/>
        <end position="39"/>
    </location>
</feature>
<evidence type="ECO:0000313" key="9">
    <source>
        <dbReference type="Ensembl" id="ENSPSTP00000012291.1"/>
    </source>
</evidence>
<dbReference type="GO" id="GO:0005313">
    <property type="term" value="F:L-glutamate transmembrane transporter activity"/>
    <property type="evidence" value="ECO:0007669"/>
    <property type="project" value="TreeGrafter"/>
</dbReference>
<dbReference type="Pfam" id="PF00375">
    <property type="entry name" value="SDF"/>
    <property type="match status" value="2"/>
</dbReference>
<feature type="transmembrane region" description="Helical" evidence="8">
    <location>
        <begin position="51"/>
        <end position="73"/>
    </location>
</feature>